<evidence type="ECO:0000313" key="3">
    <source>
        <dbReference type="WBParaSite" id="Hba_19929"/>
    </source>
</evidence>
<evidence type="ECO:0000313" key="2">
    <source>
        <dbReference type="Proteomes" id="UP000095283"/>
    </source>
</evidence>
<keyword evidence="1" id="KW-1133">Transmembrane helix</keyword>
<protein>
    <submittedName>
        <fullName evidence="3">Transmembrane protein</fullName>
    </submittedName>
</protein>
<evidence type="ECO:0000256" key="1">
    <source>
        <dbReference type="SAM" id="Phobius"/>
    </source>
</evidence>
<name>A0A1I7XRG7_HETBA</name>
<keyword evidence="2" id="KW-1185">Reference proteome</keyword>
<proteinExistence type="predicted"/>
<sequence>MSDFEGQLRYGGAQADEEGAVRDTARHFFYSFLKLLLCLVLFLSIIYSRKPLVKLRSVREKRLRFVNVLKRLEAKRKLKRDFLLLNEKRSYGCVNNFYLKIFLKYILETLNF</sequence>
<keyword evidence="1" id="KW-0472">Membrane</keyword>
<dbReference type="AlphaFoldDB" id="A0A1I7XRG7"/>
<keyword evidence="1" id="KW-0812">Transmembrane</keyword>
<feature type="transmembrane region" description="Helical" evidence="1">
    <location>
        <begin position="28"/>
        <end position="47"/>
    </location>
</feature>
<reference evidence="3" key="1">
    <citation type="submission" date="2016-11" db="UniProtKB">
        <authorList>
            <consortium name="WormBaseParasite"/>
        </authorList>
    </citation>
    <scope>IDENTIFICATION</scope>
</reference>
<dbReference type="Proteomes" id="UP000095283">
    <property type="component" value="Unplaced"/>
</dbReference>
<dbReference type="WBParaSite" id="Hba_19929">
    <property type="protein sequence ID" value="Hba_19929"/>
    <property type="gene ID" value="Hba_19929"/>
</dbReference>
<accession>A0A1I7XRG7</accession>
<organism evidence="2 3">
    <name type="scientific">Heterorhabditis bacteriophora</name>
    <name type="common">Entomopathogenic nematode worm</name>
    <dbReference type="NCBI Taxonomy" id="37862"/>
    <lineage>
        <taxon>Eukaryota</taxon>
        <taxon>Metazoa</taxon>
        <taxon>Ecdysozoa</taxon>
        <taxon>Nematoda</taxon>
        <taxon>Chromadorea</taxon>
        <taxon>Rhabditida</taxon>
        <taxon>Rhabditina</taxon>
        <taxon>Rhabditomorpha</taxon>
        <taxon>Strongyloidea</taxon>
        <taxon>Heterorhabditidae</taxon>
        <taxon>Heterorhabditis</taxon>
    </lineage>
</organism>